<dbReference type="RefSeq" id="WP_062124026.1">
    <property type="nucleotide sequence ID" value="NZ_BAZW01000011.1"/>
</dbReference>
<dbReference type="Gene3D" id="2.130.10.10">
    <property type="entry name" value="YVTN repeat-like/Quinoprotein amine dehydrogenase"/>
    <property type="match status" value="1"/>
</dbReference>
<dbReference type="EMBL" id="BAZW01000011">
    <property type="protein sequence ID" value="GAO29620.1"/>
    <property type="molecule type" value="Genomic_DNA"/>
</dbReference>
<sequence length="296" mass="33701">MRNIAPFQEKQRVRLAAVHALLFMGMLLPAYGQPVPFTGNYFFKNYDKGAYKAHSQNWDLHQDTTTGFLYIGNNQGLLSFDGTRWQTYLLPSRLPVRAVLSDHQGKVYVGGYEEFGFFEVAKTGALEYISLSDSLPQKIANNEEIWQIIRQDSTVHFQSFTAIYEYKDGQLTTHKGPSYLLYLMSNQGQLAVHLQNMGLYAYKNGDYQLMEGGSTFKNSRVIAWFNFGANEMVGTTLDGLFKKAGKIWGSWNCEASEFLRKNQLNRSVQLSDTTMMFGTIKDGASWSIKKAKFWSI</sequence>
<dbReference type="AlphaFoldDB" id="A0A0E9LXM5"/>
<reference evidence="1 2" key="1">
    <citation type="journal article" date="2015" name="Microbes Environ.">
        <title>Distribution and evolution of nitrogen fixation genes in the phylum bacteroidetes.</title>
        <authorList>
            <person name="Inoue J."/>
            <person name="Oshima K."/>
            <person name="Suda W."/>
            <person name="Sakamoto M."/>
            <person name="Iino T."/>
            <person name="Noda S."/>
            <person name="Hongoh Y."/>
            <person name="Hattori M."/>
            <person name="Ohkuma M."/>
        </authorList>
    </citation>
    <scope>NUCLEOTIDE SEQUENCE [LARGE SCALE GENOMIC DNA]</scope>
    <source>
        <strain evidence="1">JCM 15548</strain>
    </source>
</reference>
<dbReference type="Proteomes" id="UP000032900">
    <property type="component" value="Unassembled WGS sequence"/>
</dbReference>
<evidence type="ECO:0000313" key="2">
    <source>
        <dbReference type="Proteomes" id="UP000032900"/>
    </source>
</evidence>
<name>A0A0E9LXM5_9BACT</name>
<organism evidence="1 2">
    <name type="scientific">Geofilum rubicundum JCM 15548</name>
    <dbReference type="NCBI Taxonomy" id="1236989"/>
    <lineage>
        <taxon>Bacteria</taxon>
        <taxon>Pseudomonadati</taxon>
        <taxon>Bacteroidota</taxon>
        <taxon>Bacteroidia</taxon>
        <taxon>Marinilabiliales</taxon>
        <taxon>Marinilabiliaceae</taxon>
        <taxon>Geofilum</taxon>
    </lineage>
</organism>
<dbReference type="InterPro" id="IPR015943">
    <property type="entry name" value="WD40/YVTN_repeat-like_dom_sf"/>
</dbReference>
<proteinExistence type="predicted"/>
<protein>
    <submittedName>
        <fullName evidence="1">Uncharacterized protein</fullName>
    </submittedName>
</protein>
<accession>A0A0E9LXM5</accession>
<dbReference type="OrthoDB" id="1090267at2"/>
<comment type="caution">
    <text evidence="1">The sequence shown here is derived from an EMBL/GenBank/DDBJ whole genome shotgun (WGS) entry which is preliminary data.</text>
</comment>
<evidence type="ECO:0000313" key="1">
    <source>
        <dbReference type="EMBL" id="GAO29620.1"/>
    </source>
</evidence>
<dbReference type="STRING" id="1236989.JCM15548_11828"/>
<keyword evidence="2" id="KW-1185">Reference proteome</keyword>
<gene>
    <name evidence="1" type="ORF">JCM15548_11828</name>
</gene>